<dbReference type="Gene3D" id="1.25.40.10">
    <property type="entry name" value="Tetratricopeptide repeat domain"/>
    <property type="match status" value="2"/>
</dbReference>
<dbReference type="AlphaFoldDB" id="A0A1W1EIH9"/>
<sequence length="413" mass="48945">MSVNLFSIELSKYEREHFNRMSEDGLIVSAIFYEYNEDYVSSQKYYSYLYNKTLNDEYLYHEVTNSIYTHIDLDKNIIAMENMKNKYPNNLKPKRLLISLYMSNKEYYKSKSMSNQLLEYSQSVKDLEFVADTYLYLEEKDYAIKLLNKAYNKNFDENIILRIVSILVSQNKIKEAIKRLETHKIMHNNNVSSDLIKSLINLYASIDDGKNLIKVYKELYINYEPTIEHRDNIVEIYLTLNMFNDAIDFLETYGDDEVDLLETLYGLYKKVDNNSKALDIARKIYKKQKSPKWLAEMGILLFEESKNDKTKISKMINYFEKALALGVNDALYLNFYGYTLIDLDLDLDKGINLIQEALKIEPNNIYYLDSLAWGYYKKRECQKADDIIKKIFSLYSNLEDDIKEHFKEIENCN</sequence>
<dbReference type="InterPro" id="IPR011990">
    <property type="entry name" value="TPR-like_helical_dom_sf"/>
</dbReference>
<organism evidence="1">
    <name type="scientific">hydrothermal vent metagenome</name>
    <dbReference type="NCBI Taxonomy" id="652676"/>
    <lineage>
        <taxon>unclassified sequences</taxon>
        <taxon>metagenomes</taxon>
        <taxon>ecological metagenomes</taxon>
    </lineage>
</organism>
<gene>
    <name evidence="1" type="ORF">MNB_SV-15-695</name>
</gene>
<dbReference type="EMBL" id="FRYL01000015">
    <property type="protein sequence ID" value="SHO80647.1"/>
    <property type="molecule type" value="Genomic_DNA"/>
</dbReference>
<protein>
    <submittedName>
        <fullName evidence="1">Uncharacterized protein</fullName>
    </submittedName>
</protein>
<dbReference type="SUPFAM" id="SSF48452">
    <property type="entry name" value="TPR-like"/>
    <property type="match status" value="1"/>
</dbReference>
<proteinExistence type="predicted"/>
<name>A0A1W1EIH9_9ZZZZ</name>
<reference evidence="1" key="1">
    <citation type="submission" date="2016-10" db="EMBL/GenBank/DDBJ databases">
        <authorList>
            <person name="de Groot N.N."/>
        </authorList>
    </citation>
    <scope>NUCLEOTIDE SEQUENCE</scope>
</reference>
<evidence type="ECO:0000313" key="1">
    <source>
        <dbReference type="EMBL" id="SHO80647.1"/>
    </source>
</evidence>
<accession>A0A1W1EIH9</accession>